<reference evidence="2 3" key="1">
    <citation type="submission" date="2020-07" db="EMBL/GenBank/DDBJ databases">
        <title>Luteimonas sp. SJ-92.</title>
        <authorList>
            <person name="Huang X.-X."/>
            <person name="Xu L."/>
            <person name="Sun J.-Q."/>
        </authorList>
    </citation>
    <scope>NUCLEOTIDE SEQUENCE [LARGE SCALE GENOMIC DNA]</scope>
    <source>
        <strain evidence="2 3">SJ-92</strain>
    </source>
</reference>
<dbReference type="Proteomes" id="UP000578091">
    <property type="component" value="Unassembled WGS sequence"/>
</dbReference>
<evidence type="ECO:0000313" key="3">
    <source>
        <dbReference type="Proteomes" id="UP000578091"/>
    </source>
</evidence>
<dbReference type="InterPro" id="IPR036291">
    <property type="entry name" value="NAD(P)-bd_dom_sf"/>
</dbReference>
<dbReference type="PANTHER" id="PTHR43245:SF54">
    <property type="entry name" value="BLL0593 PROTEIN"/>
    <property type="match status" value="1"/>
</dbReference>
<comment type="caution">
    <text evidence="2">The sequence shown here is derived from an EMBL/GenBank/DDBJ whole genome shotgun (WGS) entry which is preliminary data.</text>
</comment>
<dbReference type="EMBL" id="JACCKA010000091">
    <property type="protein sequence ID" value="NZA28260.1"/>
    <property type="molecule type" value="Genomic_DNA"/>
</dbReference>
<proteinExistence type="predicted"/>
<dbReference type="AlphaFoldDB" id="A0A853JIN6"/>
<dbReference type="RefSeq" id="WP_180680017.1">
    <property type="nucleotide sequence ID" value="NZ_JACCKA010000091.1"/>
</dbReference>
<gene>
    <name evidence="2" type="ORF">H0E84_17940</name>
</gene>
<organism evidence="2 3">
    <name type="scientific">Luteimonas salinisoli</name>
    <dbReference type="NCBI Taxonomy" id="2752307"/>
    <lineage>
        <taxon>Bacteria</taxon>
        <taxon>Pseudomonadati</taxon>
        <taxon>Pseudomonadota</taxon>
        <taxon>Gammaproteobacteria</taxon>
        <taxon>Lysobacterales</taxon>
        <taxon>Lysobacteraceae</taxon>
        <taxon>Luteimonas</taxon>
    </lineage>
</organism>
<accession>A0A853JIN6</accession>
<dbReference type="PANTHER" id="PTHR43245">
    <property type="entry name" value="BIFUNCTIONAL POLYMYXIN RESISTANCE PROTEIN ARNA"/>
    <property type="match status" value="1"/>
</dbReference>
<keyword evidence="3" id="KW-1185">Reference proteome</keyword>
<dbReference type="InterPro" id="IPR001509">
    <property type="entry name" value="Epimerase_deHydtase"/>
</dbReference>
<name>A0A853JIN6_9GAMM</name>
<protein>
    <submittedName>
        <fullName evidence="2">NAD(P)-dependent oxidoreductase</fullName>
    </submittedName>
</protein>
<sequence>MTVLVTGSAGHLGEALMRTLRAQGRDAVGLDRVASPHTGLVGSIADRAFVDRAMAGVRAVLHAATLHKPHVATHSRQDFVDTNVAGTLNLLEAAVAQGVQAFVFTSTTSAFGDALVPGDGEPAAWITEDVVPVAKNIYGATKTAAEDLCRLFHRNHGLPCLVLRTSRFFPEADDDAGKRGAYADGNLKANEFLYRRADVQDLVDAHLLAVERAPDIGFGRYILSATTPFVRDDLAELRRDAPAVVASYFPGYHAVYARHGWSMFPGIDRVYVNALARDRLGWRPRYDFAHVLACLEAGQDPRSPLAQDIGAKGYHAGAYADGLYPVDP</sequence>
<dbReference type="Gene3D" id="3.40.50.720">
    <property type="entry name" value="NAD(P)-binding Rossmann-like Domain"/>
    <property type="match status" value="1"/>
</dbReference>
<dbReference type="Pfam" id="PF01370">
    <property type="entry name" value="Epimerase"/>
    <property type="match status" value="1"/>
</dbReference>
<dbReference type="InterPro" id="IPR050177">
    <property type="entry name" value="Lipid_A_modif_metabolic_enz"/>
</dbReference>
<evidence type="ECO:0000313" key="2">
    <source>
        <dbReference type="EMBL" id="NZA28260.1"/>
    </source>
</evidence>
<dbReference type="SUPFAM" id="SSF51735">
    <property type="entry name" value="NAD(P)-binding Rossmann-fold domains"/>
    <property type="match status" value="1"/>
</dbReference>
<feature type="domain" description="NAD-dependent epimerase/dehydratase" evidence="1">
    <location>
        <begin position="3"/>
        <end position="211"/>
    </location>
</feature>
<evidence type="ECO:0000259" key="1">
    <source>
        <dbReference type="Pfam" id="PF01370"/>
    </source>
</evidence>